<gene>
    <name evidence="1" type="ordered locus">Smar_1599</name>
</gene>
<dbReference type="HOGENOM" id="CLU_3263982_0_0_2"/>
<dbReference type="InterPro" id="IPR039709">
    <property type="entry name" value="VapB3-like"/>
</dbReference>
<dbReference type="KEGG" id="smr:Smar_1599"/>
<dbReference type="RefSeq" id="WP_011839877.1">
    <property type="nucleotide sequence ID" value="NC_009033.1"/>
</dbReference>
<dbReference type="GeneID" id="80263384"/>
<keyword evidence="2" id="KW-1185">Reference proteome</keyword>
<reference evidence="1 2" key="2">
    <citation type="journal article" date="2009" name="Stand. Genomic Sci.">
        <title>Complete genome sequence of Staphylothermus marinus Stetter and Fiala 1986 type strain F1.</title>
        <authorList>
            <person name="Anderson I.J."/>
            <person name="Sun H."/>
            <person name="Lapidus A."/>
            <person name="Copeland A."/>
            <person name="Glavina Del Rio T."/>
            <person name="Tice H."/>
            <person name="Dalin E."/>
            <person name="Lucas S."/>
            <person name="Barry K."/>
            <person name="Land M."/>
            <person name="Richardson P."/>
            <person name="Huber H."/>
            <person name="Kyrpides N.C."/>
        </authorList>
    </citation>
    <scope>NUCLEOTIDE SEQUENCE [LARGE SCALE GENOMIC DNA]</scope>
    <source>
        <strain evidence="2">ATCC 43588 / DSM 3639 / JCM 9404 / F1</strain>
    </source>
</reference>
<dbReference type="PANTHER" id="PTHR42244:SF2">
    <property type="entry name" value="ANTITOXIN VAPB3-RELATED"/>
    <property type="match status" value="1"/>
</dbReference>
<dbReference type="EMBL" id="CP000575">
    <property type="protein sequence ID" value="ABN70683.1"/>
    <property type="molecule type" value="Genomic_DNA"/>
</dbReference>
<proteinExistence type="predicted"/>
<dbReference type="Proteomes" id="UP000000254">
    <property type="component" value="Chromosome"/>
</dbReference>
<evidence type="ECO:0008006" key="3">
    <source>
        <dbReference type="Google" id="ProtNLM"/>
    </source>
</evidence>
<evidence type="ECO:0000313" key="2">
    <source>
        <dbReference type="Proteomes" id="UP000000254"/>
    </source>
</evidence>
<evidence type="ECO:0000313" key="1">
    <source>
        <dbReference type="EMBL" id="ABN70683.1"/>
    </source>
</evidence>
<dbReference type="eggNOG" id="arCOG02217">
    <property type="taxonomic scope" value="Archaea"/>
</dbReference>
<sequence length="42" mass="5086">MDSTIISIRIPREPKGKMKKTNINWSDEIRKFIEKRSETMNY</sequence>
<protein>
    <recommendedName>
        <fullName evidence="3">VapB-type antitoxin</fullName>
    </recommendedName>
</protein>
<name>A3DPX3_STAMF</name>
<organism evidence="1 2">
    <name type="scientific">Staphylothermus marinus (strain ATCC 43588 / DSM 3639 / JCM 9404 / F1)</name>
    <dbReference type="NCBI Taxonomy" id="399550"/>
    <lineage>
        <taxon>Archaea</taxon>
        <taxon>Thermoproteota</taxon>
        <taxon>Thermoprotei</taxon>
        <taxon>Desulfurococcales</taxon>
        <taxon>Desulfurococcaceae</taxon>
        <taxon>Staphylothermus</taxon>
    </lineage>
</organism>
<dbReference type="PANTHER" id="PTHR42244">
    <property type="entry name" value="ANTITOXIN VAPB3-RELATED"/>
    <property type="match status" value="1"/>
</dbReference>
<accession>A3DPX3</accession>
<reference evidence="2" key="1">
    <citation type="journal article" date="2009" name="BMC Genomics">
        <title>The complete genome sequence of Staphylothermus marinus reveals differences in sulfur metabolism among heterotrophic Crenarchaeota.</title>
        <authorList>
            <person name="Anderson I.J."/>
            <person name="Dharmarajan L."/>
            <person name="Rodriguez J."/>
            <person name="Hooper S."/>
            <person name="Porat I."/>
            <person name="Ulrich L.E."/>
            <person name="Elkins J.G."/>
            <person name="Mavromatis K."/>
            <person name="Sun H."/>
            <person name="Land M."/>
            <person name="Lapidus A."/>
            <person name="Lucas S."/>
            <person name="Barry K."/>
            <person name="Huber H."/>
            <person name="Zhulin I.B."/>
            <person name="Whitman W.B."/>
            <person name="Mukhopadhyay B."/>
            <person name="Woese C."/>
            <person name="Bristow J."/>
            <person name="Kyrpides N."/>
        </authorList>
    </citation>
    <scope>NUCLEOTIDE SEQUENCE [LARGE SCALE GENOMIC DNA]</scope>
    <source>
        <strain evidence="2">ATCC 43588 / DSM 3639 / JCM 9404 / F1</strain>
    </source>
</reference>
<dbReference type="AlphaFoldDB" id="A3DPX3"/>